<evidence type="ECO:0000313" key="3">
    <source>
        <dbReference type="Proteomes" id="UP000269374"/>
    </source>
</evidence>
<dbReference type="Proteomes" id="UP000269374">
    <property type="component" value="Plasmid unnamed1"/>
</dbReference>
<proteinExistence type="predicted"/>
<organism evidence="2 3">
    <name type="scientific">Lactococcus allomyrinae</name>
    <dbReference type="NCBI Taxonomy" id="2419773"/>
    <lineage>
        <taxon>Bacteria</taxon>
        <taxon>Bacillati</taxon>
        <taxon>Bacillota</taxon>
        <taxon>Bacilli</taxon>
        <taxon>Lactobacillales</taxon>
        <taxon>Streptococcaceae</taxon>
        <taxon>Lactococcus</taxon>
    </lineage>
</organism>
<dbReference type="KEGG" id="lact:D7I46_12940"/>
<keyword evidence="2" id="KW-0067">ATP-binding</keyword>
<dbReference type="AlphaFoldDB" id="A0A387BHB1"/>
<dbReference type="PANTHER" id="PTHR30121">
    <property type="entry name" value="UNCHARACTERIZED PROTEIN YJGR-RELATED"/>
    <property type="match status" value="1"/>
</dbReference>
<evidence type="ECO:0000256" key="1">
    <source>
        <dbReference type="SAM" id="MobiDB-lite"/>
    </source>
</evidence>
<dbReference type="OrthoDB" id="9804380at2"/>
<keyword evidence="3" id="KW-1185">Reference proteome</keyword>
<dbReference type="Gene3D" id="3.40.50.300">
    <property type="entry name" value="P-loop containing nucleotide triphosphate hydrolases"/>
    <property type="match status" value="2"/>
</dbReference>
<evidence type="ECO:0000313" key="2">
    <source>
        <dbReference type="EMBL" id="AYG02038.1"/>
    </source>
</evidence>
<dbReference type="PANTHER" id="PTHR30121:SF11">
    <property type="entry name" value="AAA+ ATPASE DOMAIN-CONTAINING PROTEIN"/>
    <property type="match status" value="1"/>
</dbReference>
<feature type="region of interest" description="Disordered" evidence="1">
    <location>
        <begin position="27"/>
        <end position="53"/>
    </location>
</feature>
<protein>
    <submittedName>
        <fullName evidence="2">ATP-binding protein</fullName>
    </submittedName>
</protein>
<reference evidence="2 3" key="1">
    <citation type="submission" date="2018-09" db="EMBL/GenBank/DDBJ databases">
        <title>Genome sequencing of strain 1JSPR-7.</title>
        <authorList>
            <person name="Heo J."/>
            <person name="Kim S.-J."/>
            <person name="Kwon S.-W."/>
        </authorList>
    </citation>
    <scope>NUCLEOTIDE SEQUENCE [LARGE SCALE GENOMIC DNA]</scope>
    <source>
        <strain evidence="2 3">1JSPR-7</strain>
        <plasmid evidence="2 3">unnamed1</plasmid>
    </source>
</reference>
<keyword evidence="2" id="KW-0614">Plasmid</keyword>
<dbReference type="InterPro" id="IPR027417">
    <property type="entry name" value="P-loop_NTPase"/>
</dbReference>
<dbReference type="EMBL" id="CP032628">
    <property type="protein sequence ID" value="AYG02038.1"/>
    <property type="molecule type" value="Genomic_DNA"/>
</dbReference>
<feature type="compositionally biased region" description="Basic and acidic residues" evidence="1">
    <location>
        <begin position="28"/>
        <end position="53"/>
    </location>
</feature>
<dbReference type="SUPFAM" id="SSF52540">
    <property type="entry name" value="P-loop containing nucleoside triphosphate hydrolases"/>
    <property type="match status" value="1"/>
</dbReference>
<accession>A0A387BHB1</accession>
<dbReference type="InterPro" id="IPR051162">
    <property type="entry name" value="T4SS_component"/>
</dbReference>
<sequence>MKNYNFIEEASQKDEKKKHPFDFLKVLKNKEEKSEPRPQDKKQALDKEKSDNRPLSKIKQDFGKYFNLKKNTLLTYPIDRPIDSAGRLHATIDGKEEYSYLLAVKGYDLAGQSEEEYGAIKVKYWSFHKNFTYPFKEIYMNFPENNSKNQAYLLTKFSGKAGIQRLNEIKDNYLKEEIRKLKVVEEEFKSKRSFIAIYGQTEEELDDRLRQVQGAGGKLLGLQKLEQEEVEILFELLNRGELQKKTEAENFIEKTAPSDICFDYANHIPVNGYEEAIVVVTALSTNVNNGWLQNFTHHVDVDATTVDYRMKEEVNYAKMMSDSIEVSKKKYKKARNDTNKDRAQQQYNILRQKAFDMDNDGEVIKEITIRMLVSAPDLKTLNDKVDTIAKNTSGKGTQVQVYNNMGFYDWSSRFVSSDFQSKMSISREGVERSALALALGFAHNQTYLSDPTGQYFGRTKTQCSVYLDIFTKTADRLSYDIFISGMKGSGKSTFLKKLTISNFIVGNFVYVFDKAREFKELTRWLGGDYLPLDGTRGLVNMLQVLPLLSLGGDESDDVTKDIWGSYNLHISKTINRFKNWIDFTKDEVLDVNSILDDFYQDFFVLGKGYQWKQFDITGLANQDYPTFDDFYRYLVSGKVKDVDPQTTQRLIKMTKNVITRKRSTFVGHTTMDNILTSRFITFDISNITTETTGDADILFDVTLSLLFSMAQNRGRKEKHRYETGQISFEEIVRSLIVVDECHNVLNPYKLQATEMFLEALRENRKFYYGVALATQLIETMIPDNAAQMSGNPGLAVQNLKAIIGLCQYKAWMRQSNTSIQTIKNNFSGYFKESDYHALQHFKVDKNIGSELILSGTGERGLEMYHYATPHELSLFQGGA</sequence>
<dbReference type="RefSeq" id="WP_120773407.1">
    <property type="nucleotide sequence ID" value="NZ_CP032628.1"/>
</dbReference>
<geneLocation type="plasmid" evidence="2 3">
    <name>unnamed1</name>
</geneLocation>
<name>A0A387BHB1_9LACT</name>
<keyword evidence="2" id="KW-0547">Nucleotide-binding</keyword>
<gene>
    <name evidence="2" type="ORF">D7I46_12940</name>
</gene>
<dbReference type="GO" id="GO:0005524">
    <property type="term" value="F:ATP binding"/>
    <property type="evidence" value="ECO:0007669"/>
    <property type="project" value="UniProtKB-KW"/>
</dbReference>